<dbReference type="PROSITE" id="PS01171">
    <property type="entry name" value="RIBOSOMAL_L21E"/>
    <property type="match status" value="1"/>
</dbReference>
<reference evidence="5 6" key="1">
    <citation type="journal article" date="2013" name="PLoS ONE">
        <title>Predicting the Proteins of Angomonas deanei, Strigomonas culicis and Their Respective Endosymbionts Reveals New Aspects of the Trypanosomatidae Family.</title>
        <authorList>
            <person name="Motta M.C."/>
            <person name="Martins A.C."/>
            <person name="de Souza S.S."/>
            <person name="Catta-Preta C.M."/>
            <person name="Silva R."/>
            <person name="Klein C.C."/>
            <person name="de Almeida L.G."/>
            <person name="de Lima Cunha O."/>
            <person name="Ciapina L.P."/>
            <person name="Brocchi M."/>
            <person name="Colabardini A.C."/>
            <person name="de Araujo Lima B."/>
            <person name="Machado C.R."/>
            <person name="de Almeida Soares C.M."/>
            <person name="Probst C.M."/>
            <person name="de Menezes C.B."/>
            <person name="Thompson C.E."/>
            <person name="Bartholomeu D.C."/>
            <person name="Gradia D.F."/>
            <person name="Pavoni D.P."/>
            <person name="Grisard E.C."/>
            <person name="Fantinatti-Garboggini F."/>
            <person name="Marchini F.K."/>
            <person name="Rodrigues-Luiz G.F."/>
            <person name="Wagner G."/>
            <person name="Goldman G.H."/>
            <person name="Fietto J.L."/>
            <person name="Elias M.C."/>
            <person name="Goldman M.H."/>
            <person name="Sagot M.F."/>
            <person name="Pereira M."/>
            <person name="Stoco P.H."/>
            <person name="de Mendonca-Neto R.P."/>
            <person name="Teixeira S.M."/>
            <person name="Maciel T.E."/>
            <person name="de Oliveira Mendes T.A."/>
            <person name="Urmenyi T.P."/>
            <person name="de Souza W."/>
            <person name="Schenkman S."/>
            <person name="de Vasconcelos A.T."/>
        </authorList>
    </citation>
    <scope>NUCLEOTIDE SEQUENCE [LARGE SCALE GENOMIC DNA]</scope>
</reference>
<evidence type="ECO:0000313" key="6">
    <source>
        <dbReference type="Proteomes" id="UP000015354"/>
    </source>
</evidence>
<dbReference type="EMBL" id="ATMH01004216">
    <property type="protein sequence ID" value="EPY30140.1"/>
    <property type="molecule type" value="Genomic_DNA"/>
</dbReference>
<dbReference type="OrthoDB" id="259005at2759"/>
<dbReference type="GO" id="GO:0005840">
    <property type="term" value="C:ribosome"/>
    <property type="evidence" value="ECO:0007669"/>
    <property type="project" value="UniProtKB-KW"/>
</dbReference>
<evidence type="ECO:0000256" key="2">
    <source>
        <dbReference type="ARBA" id="ARBA00022980"/>
    </source>
</evidence>
<proteinExistence type="inferred from homology"/>
<dbReference type="GO" id="GO:0006412">
    <property type="term" value="P:translation"/>
    <property type="evidence" value="ECO:0007669"/>
    <property type="project" value="InterPro"/>
</dbReference>
<gene>
    <name evidence="5" type="ORF">STCU_04216</name>
</gene>
<keyword evidence="4" id="KW-0732">Signal</keyword>
<dbReference type="InterPro" id="IPR036948">
    <property type="entry name" value="Ribosomal_eL21_sf"/>
</dbReference>
<accession>S9W2U7</accession>
<dbReference type="GO" id="GO:1990904">
    <property type="term" value="C:ribonucleoprotein complex"/>
    <property type="evidence" value="ECO:0007669"/>
    <property type="project" value="UniProtKB-KW"/>
</dbReference>
<dbReference type="InterPro" id="IPR018259">
    <property type="entry name" value="Ribosomal_eL21_CS"/>
</dbReference>
<evidence type="ECO:0000313" key="5">
    <source>
        <dbReference type="EMBL" id="EPY30140.1"/>
    </source>
</evidence>
<dbReference type="AlphaFoldDB" id="S9W2U7"/>
<dbReference type="Pfam" id="PF01157">
    <property type="entry name" value="Ribosomal_L21e"/>
    <property type="match status" value="1"/>
</dbReference>
<dbReference type="SUPFAM" id="SSF50104">
    <property type="entry name" value="Translation proteins SH3-like domain"/>
    <property type="match status" value="1"/>
</dbReference>
<dbReference type="GO" id="GO:0003735">
    <property type="term" value="F:structural constituent of ribosome"/>
    <property type="evidence" value="ECO:0007669"/>
    <property type="project" value="InterPro"/>
</dbReference>
<dbReference type="Gene3D" id="2.30.30.70">
    <property type="entry name" value="Ribosomal protein L21"/>
    <property type="match status" value="1"/>
</dbReference>
<comment type="caution">
    <text evidence="5">The sequence shown here is derived from an EMBL/GenBank/DDBJ whole genome shotgun (WGS) entry which is preliminary data.</text>
</comment>
<dbReference type="InterPro" id="IPR001147">
    <property type="entry name" value="Ribosomal_eL21"/>
</dbReference>
<evidence type="ECO:0000256" key="3">
    <source>
        <dbReference type="ARBA" id="ARBA00023274"/>
    </source>
</evidence>
<evidence type="ECO:0000256" key="4">
    <source>
        <dbReference type="SAM" id="SignalP"/>
    </source>
</evidence>
<dbReference type="InterPro" id="IPR008991">
    <property type="entry name" value="Translation_prot_SH3-like_sf"/>
</dbReference>
<organism evidence="5 6">
    <name type="scientific">Strigomonas culicis</name>
    <dbReference type="NCBI Taxonomy" id="28005"/>
    <lineage>
        <taxon>Eukaryota</taxon>
        <taxon>Discoba</taxon>
        <taxon>Euglenozoa</taxon>
        <taxon>Kinetoplastea</taxon>
        <taxon>Metakinetoplastina</taxon>
        <taxon>Trypanosomatida</taxon>
        <taxon>Trypanosomatidae</taxon>
        <taxon>Strigomonadinae</taxon>
        <taxon>Strigomonas</taxon>
    </lineage>
</organism>
<keyword evidence="2 5" id="KW-0689">Ribosomal protein</keyword>
<sequence>MNDTLLMCFLFAFLVVEFSVPALSLTIPIVLFSPTPLSCFSLPQQLRSTMVHSYGYKSGTRHLFAKKFRKHGVPSVSTILTNFKVGDYVDVVADSAVRAGMPHKYYHGRTGIVWNITPRGVGVIVNKPVRTRTLRKRICVRFEHVRKSRCQEALKAKTAAFQQYLADKKAGKPLAPGKKSTRNGGFVRPKNVEVLARRVADYEAMIPY</sequence>
<keyword evidence="6" id="KW-1185">Reference proteome</keyword>
<dbReference type="FunFam" id="2.30.30.70:FF:000001">
    <property type="entry name" value="60S ribosomal protein L21"/>
    <property type="match status" value="1"/>
</dbReference>
<dbReference type="Proteomes" id="UP000015354">
    <property type="component" value="Unassembled WGS sequence"/>
</dbReference>
<dbReference type="PANTHER" id="PTHR20981">
    <property type="entry name" value="60S RIBOSOMAL PROTEIN L21"/>
    <property type="match status" value="1"/>
</dbReference>
<keyword evidence="3" id="KW-0687">Ribonucleoprotein</keyword>
<comment type="similarity">
    <text evidence="1">Belongs to the eukaryotic ribosomal protein eL21 family.</text>
</comment>
<protein>
    <submittedName>
        <fullName evidence="5">Large subunit ribosomal protein L21e</fullName>
    </submittedName>
</protein>
<feature type="signal peptide" evidence="4">
    <location>
        <begin position="1"/>
        <end position="24"/>
    </location>
</feature>
<feature type="chain" id="PRO_5004572309" evidence="4">
    <location>
        <begin position="25"/>
        <end position="208"/>
    </location>
</feature>
<name>S9W2U7_9TRYP</name>
<evidence type="ECO:0000256" key="1">
    <source>
        <dbReference type="ARBA" id="ARBA00008427"/>
    </source>
</evidence>